<dbReference type="Pfam" id="PF07093">
    <property type="entry name" value="SGT1"/>
    <property type="match status" value="1"/>
</dbReference>
<feature type="coiled-coil region" evidence="1">
    <location>
        <begin position="494"/>
        <end position="523"/>
    </location>
</feature>
<dbReference type="AlphaFoldDB" id="A0A9P4N5Y8"/>
<dbReference type="Proteomes" id="UP000800093">
    <property type="component" value="Unassembled WGS sequence"/>
</dbReference>
<keyword evidence="1" id="KW-0175">Coiled coil</keyword>
<keyword evidence="4" id="KW-1185">Reference proteome</keyword>
<feature type="compositionally biased region" description="Acidic residues" evidence="2">
    <location>
        <begin position="450"/>
        <end position="473"/>
    </location>
</feature>
<dbReference type="EMBL" id="ML986691">
    <property type="protein sequence ID" value="KAF2260006.1"/>
    <property type="molecule type" value="Genomic_DNA"/>
</dbReference>
<reference evidence="4" key="1">
    <citation type="journal article" date="2020" name="Stud. Mycol.">
        <title>101 Dothideomycetes genomes: A test case for predicting lifestyles and emergence of pathogens.</title>
        <authorList>
            <person name="Haridas S."/>
            <person name="Albert R."/>
            <person name="Binder M."/>
            <person name="Bloem J."/>
            <person name="LaButti K."/>
            <person name="Salamov A."/>
            <person name="Andreopoulos B."/>
            <person name="Baker S."/>
            <person name="Barry K."/>
            <person name="Bills G."/>
            <person name="Bluhm B."/>
            <person name="Cannon C."/>
            <person name="Castanera R."/>
            <person name="Culley D."/>
            <person name="Daum C."/>
            <person name="Ezra D."/>
            <person name="Gonzalez J."/>
            <person name="Henrissat B."/>
            <person name="Kuo A."/>
            <person name="Liang C."/>
            <person name="Lipzen A."/>
            <person name="Lutzoni F."/>
            <person name="Magnuson J."/>
            <person name="Mondo S."/>
            <person name="Nolan M."/>
            <person name="Ohm R."/>
            <person name="Pangilinan J."/>
            <person name="Park H.-J."/>
            <person name="Ramirez L."/>
            <person name="Alfaro M."/>
            <person name="Sun H."/>
            <person name="Tritt A."/>
            <person name="Yoshinaga Y."/>
            <person name="Zwiers L.-H."/>
            <person name="Turgeon B."/>
            <person name="Goodwin S."/>
            <person name="Spatafora J."/>
            <person name="Crous P."/>
            <person name="Grigoriev I."/>
        </authorList>
    </citation>
    <scope>NUCLEOTIDE SEQUENCE [LARGE SCALE GENOMIC DNA]</scope>
    <source>
        <strain evidence="4">CBS 304.66</strain>
    </source>
</reference>
<dbReference type="OrthoDB" id="27237at2759"/>
<sequence>MSGTGDDFKWFGEGFDGFPKRLPEDVVEYIIFIINSKLSAIQTRERLQGFQRALATLEKKFLKEYIWQRESIRMDLVCDNRRWFLRGTTNYGDSVADEWLIVYFLRELSQEFPDAWIRIYDTDGEFLLIEAANAIPSWLTPEVAENRVWINNHHLCVIPVSDHDNPKSLAIEEALSIINDVPTKLQHLPKIEQEAFYRLKSFPSAISENQHHATLPIPRKLAYILRSNPSYIAPAVEAFYLRDPISLRLLQPEKSRTQLNFPPESFVSVSVRFTKVLYAQLLGQQWVPPGPYGEALAKLISKESGVPSVSREKAEIGIKVTAGFEMLAQHKLYADKKATREIQLLLEDIEAGDEALPSDDEIARWPKREDNEGWLDIDFVEFEKELAGKGAGSTTRGFGDKNAQDNLRKMVERFNKFIEDEDAGLDGAKGLGLDPMDIDNDSEAPPVGWEDPEDSDDSDDNEDDDEQADKEFEEYERTFEKFLTLSSAEKSALLDDARELAQVEEAEKEEDEEIKKLSEMMEAELFSHGALNLGAKKNSGVKPVMGDGEGRGKAKLEEFLEEVDDNDVEYLDEDYNLAENMLQAFKGQAGMAGPAGNLMSMMGICFPPDADTDEEFKNKNKDPVNNK</sequence>
<proteinExistence type="predicted"/>
<feature type="compositionally biased region" description="Low complexity" evidence="2">
    <location>
        <begin position="425"/>
        <end position="434"/>
    </location>
</feature>
<dbReference type="InterPro" id="IPR010770">
    <property type="entry name" value="Ecd"/>
</dbReference>
<feature type="region of interest" description="Disordered" evidence="2">
    <location>
        <begin position="425"/>
        <end position="473"/>
    </location>
</feature>
<evidence type="ECO:0000313" key="3">
    <source>
        <dbReference type="EMBL" id="KAF2260006.1"/>
    </source>
</evidence>
<comment type="caution">
    <text evidence="3">The sequence shown here is derived from an EMBL/GenBank/DDBJ whole genome shotgun (WGS) entry which is preliminary data.</text>
</comment>
<dbReference type="PANTHER" id="PTHR13060:SF0">
    <property type="entry name" value="PROTEIN ECDYSONELESS HOMOLOG"/>
    <property type="match status" value="1"/>
</dbReference>
<organism evidence="3 4">
    <name type="scientific">Lojkania enalia</name>
    <dbReference type="NCBI Taxonomy" id="147567"/>
    <lineage>
        <taxon>Eukaryota</taxon>
        <taxon>Fungi</taxon>
        <taxon>Dikarya</taxon>
        <taxon>Ascomycota</taxon>
        <taxon>Pezizomycotina</taxon>
        <taxon>Dothideomycetes</taxon>
        <taxon>Pleosporomycetidae</taxon>
        <taxon>Pleosporales</taxon>
        <taxon>Pleosporales incertae sedis</taxon>
        <taxon>Lojkania</taxon>
    </lineage>
</organism>
<accession>A0A9P4N5Y8</accession>
<feature type="region of interest" description="Disordered" evidence="2">
    <location>
        <begin position="607"/>
        <end position="627"/>
    </location>
</feature>
<protein>
    <submittedName>
        <fullName evidence="3">SGT1-domain-containing protein</fullName>
    </submittedName>
</protein>
<name>A0A9P4N5Y8_9PLEO</name>
<evidence type="ECO:0000256" key="2">
    <source>
        <dbReference type="SAM" id="MobiDB-lite"/>
    </source>
</evidence>
<feature type="compositionally biased region" description="Basic and acidic residues" evidence="2">
    <location>
        <begin position="615"/>
        <end position="627"/>
    </location>
</feature>
<evidence type="ECO:0000313" key="4">
    <source>
        <dbReference type="Proteomes" id="UP000800093"/>
    </source>
</evidence>
<dbReference type="PANTHER" id="PTHR13060">
    <property type="entry name" value="SGT1 PROTEIN HSGT1 SUPPRESSOR OF GCR2"/>
    <property type="match status" value="1"/>
</dbReference>
<gene>
    <name evidence="3" type="ORF">CC78DRAFT_562392</name>
</gene>
<evidence type="ECO:0000256" key="1">
    <source>
        <dbReference type="SAM" id="Coils"/>
    </source>
</evidence>
<dbReference type="GO" id="GO:0005634">
    <property type="term" value="C:nucleus"/>
    <property type="evidence" value="ECO:0007669"/>
    <property type="project" value="TreeGrafter"/>
</dbReference>